<comment type="caution">
    <text evidence="2">The sequence shown here is derived from an EMBL/GenBank/DDBJ whole genome shotgun (WGS) entry which is preliminary data.</text>
</comment>
<reference evidence="2 3" key="1">
    <citation type="journal article" date="2018" name="Sci. Data">
        <title>The draft genome sequence of cork oak.</title>
        <authorList>
            <person name="Ramos A.M."/>
            <person name="Usie A."/>
            <person name="Barbosa P."/>
            <person name="Barros P.M."/>
            <person name="Capote T."/>
            <person name="Chaves I."/>
            <person name="Simoes F."/>
            <person name="Abreu I."/>
            <person name="Carrasquinho I."/>
            <person name="Faro C."/>
            <person name="Guimaraes J.B."/>
            <person name="Mendonca D."/>
            <person name="Nobrega F."/>
            <person name="Rodrigues L."/>
            <person name="Saibo N.J.M."/>
            <person name="Varela M.C."/>
            <person name="Egas C."/>
            <person name="Matos J."/>
            <person name="Miguel C.M."/>
            <person name="Oliveira M.M."/>
            <person name="Ricardo C.P."/>
            <person name="Goncalves S."/>
        </authorList>
    </citation>
    <scope>NUCLEOTIDE SEQUENCE [LARGE SCALE GENOMIC DNA]</scope>
    <source>
        <strain evidence="3">cv. HL8</strain>
    </source>
</reference>
<feature type="region of interest" description="Disordered" evidence="1">
    <location>
        <begin position="1"/>
        <end position="23"/>
    </location>
</feature>
<name>A0AAW0M730_QUESU</name>
<dbReference type="AlphaFoldDB" id="A0AAW0M730"/>
<organism evidence="2 3">
    <name type="scientific">Quercus suber</name>
    <name type="common">Cork oak</name>
    <dbReference type="NCBI Taxonomy" id="58331"/>
    <lineage>
        <taxon>Eukaryota</taxon>
        <taxon>Viridiplantae</taxon>
        <taxon>Streptophyta</taxon>
        <taxon>Embryophyta</taxon>
        <taxon>Tracheophyta</taxon>
        <taxon>Spermatophyta</taxon>
        <taxon>Magnoliopsida</taxon>
        <taxon>eudicotyledons</taxon>
        <taxon>Gunneridae</taxon>
        <taxon>Pentapetalae</taxon>
        <taxon>rosids</taxon>
        <taxon>fabids</taxon>
        <taxon>Fagales</taxon>
        <taxon>Fagaceae</taxon>
        <taxon>Quercus</taxon>
    </lineage>
</organism>
<sequence length="166" mass="18980">MKTENFRQKGRTTRLPHQPPTRPPLYFLTKITITDHHHHLDIPHEQPFHVFLLHRRRCFVHSKPPQPSSIDPPVPRTQRPLRSLPSLPHQSSLRLSLSATRTLSSASLTPSSASLTPSFSSFCHPKPHSTISSSLLRTQLRPLIEGFEHYCNFRDLLQGTDHALDI</sequence>
<keyword evidence="3" id="KW-1185">Reference proteome</keyword>
<protein>
    <submittedName>
        <fullName evidence="2">Uncharacterized protein</fullName>
    </submittedName>
</protein>
<feature type="compositionally biased region" description="Pro residues" evidence="1">
    <location>
        <begin position="64"/>
        <end position="75"/>
    </location>
</feature>
<dbReference type="Proteomes" id="UP000237347">
    <property type="component" value="Unassembled WGS sequence"/>
</dbReference>
<feature type="region of interest" description="Disordered" evidence="1">
    <location>
        <begin position="63"/>
        <end position="89"/>
    </location>
</feature>
<accession>A0AAW0M730</accession>
<evidence type="ECO:0000313" key="2">
    <source>
        <dbReference type="EMBL" id="KAK7859118.1"/>
    </source>
</evidence>
<proteinExistence type="predicted"/>
<evidence type="ECO:0000313" key="3">
    <source>
        <dbReference type="Proteomes" id="UP000237347"/>
    </source>
</evidence>
<gene>
    <name evidence="2" type="ORF">CFP56_008749</name>
</gene>
<evidence type="ECO:0000256" key="1">
    <source>
        <dbReference type="SAM" id="MobiDB-lite"/>
    </source>
</evidence>
<dbReference type="EMBL" id="PKMF04000015">
    <property type="protein sequence ID" value="KAK7859118.1"/>
    <property type="molecule type" value="Genomic_DNA"/>
</dbReference>